<feature type="compositionally biased region" description="Acidic residues" evidence="3">
    <location>
        <begin position="167"/>
        <end position="176"/>
    </location>
</feature>
<evidence type="ECO:0000256" key="3">
    <source>
        <dbReference type="SAM" id="MobiDB-lite"/>
    </source>
</evidence>
<sequence length="492" mass="53621">MNAQSEEGRDVLEQTMKEMVDRMGVVHLGALLECFCERLDGFQELLRSPRSLNGPVSTTVGQITPLTTERFRICELYAELLHCSNMALLNRVSGNGPLYDDEGRLQGGLSALEELARVISTGSGDNNISEDVNDDSQEMVEARELPVHSLSSLSARSTDSSSLASDSDSELSDNSSDDALEDIAVSDHTEPPFPIRTRSRELLMPSGSEPPATPSSQENELGASNTMETSQISSSIDLSLDSDDIRTDIGSRGLPIGDVLKQRFMEAGILGSLLDLFFQFPWNNFLHGTVYDLVHQVLTGRVDSGLNRAMIVSLFRDAKLFHRIVDGHDENDRRSQQPKSVRLGYMGHLTLISEDIIAALEHYPEDLATELRYFAPQPEWDHYVDGGYKETKKRDTSLLGGGKPVIAAGNNFQKGRWGKVDEEDVPGSANGLAAGLSGKAEAIGAVVATSALHGEFKRTTSSTAPRNTADFGPSQEEEEATPSQFATILFGR</sequence>
<organism evidence="4 5">
    <name type="scientific">Sphaerobolus stellatus (strain SS14)</name>
    <dbReference type="NCBI Taxonomy" id="990650"/>
    <lineage>
        <taxon>Eukaryota</taxon>
        <taxon>Fungi</taxon>
        <taxon>Dikarya</taxon>
        <taxon>Basidiomycota</taxon>
        <taxon>Agaricomycotina</taxon>
        <taxon>Agaricomycetes</taxon>
        <taxon>Phallomycetidae</taxon>
        <taxon>Geastrales</taxon>
        <taxon>Sphaerobolaceae</taxon>
        <taxon>Sphaerobolus</taxon>
    </lineage>
</organism>
<evidence type="ECO:0000256" key="2">
    <source>
        <dbReference type="ARBA" id="ARBA00023306"/>
    </source>
</evidence>
<evidence type="ECO:0000313" key="4">
    <source>
        <dbReference type="EMBL" id="KIJ44266.1"/>
    </source>
</evidence>
<accession>A0A0C9W052</accession>
<dbReference type="PANTHER" id="PTHR12634:SF8">
    <property type="entry name" value="FIERY MOUNTAIN, ISOFORM D"/>
    <property type="match status" value="1"/>
</dbReference>
<dbReference type="Proteomes" id="UP000054279">
    <property type="component" value="Unassembled WGS sequence"/>
</dbReference>
<proteinExistence type="inferred from homology"/>
<evidence type="ECO:0000256" key="1">
    <source>
        <dbReference type="ARBA" id="ARBA00006180"/>
    </source>
</evidence>
<evidence type="ECO:0000313" key="5">
    <source>
        <dbReference type="Proteomes" id="UP000054279"/>
    </source>
</evidence>
<keyword evidence="2" id="KW-0131">Cell cycle</keyword>
<comment type="similarity">
    <text evidence="1">Belongs to the SAPS family.</text>
</comment>
<dbReference type="GO" id="GO:0019888">
    <property type="term" value="F:protein phosphatase regulator activity"/>
    <property type="evidence" value="ECO:0007669"/>
    <property type="project" value="TreeGrafter"/>
</dbReference>
<dbReference type="OrthoDB" id="10259133at2759"/>
<protein>
    <recommendedName>
        <fullName evidence="6">SAPS-domain-containing protein</fullName>
    </recommendedName>
</protein>
<dbReference type="EMBL" id="KN837118">
    <property type="protein sequence ID" value="KIJ44266.1"/>
    <property type="molecule type" value="Genomic_DNA"/>
</dbReference>
<dbReference type="AlphaFoldDB" id="A0A0C9W052"/>
<reference evidence="4 5" key="1">
    <citation type="submission" date="2014-06" db="EMBL/GenBank/DDBJ databases">
        <title>Evolutionary Origins and Diversification of the Mycorrhizal Mutualists.</title>
        <authorList>
            <consortium name="DOE Joint Genome Institute"/>
            <consortium name="Mycorrhizal Genomics Consortium"/>
            <person name="Kohler A."/>
            <person name="Kuo A."/>
            <person name="Nagy L.G."/>
            <person name="Floudas D."/>
            <person name="Copeland A."/>
            <person name="Barry K.W."/>
            <person name="Cichocki N."/>
            <person name="Veneault-Fourrey C."/>
            <person name="LaButti K."/>
            <person name="Lindquist E.A."/>
            <person name="Lipzen A."/>
            <person name="Lundell T."/>
            <person name="Morin E."/>
            <person name="Murat C."/>
            <person name="Riley R."/>
            <person name="Ohm R."/>
            <person name="Sun H."/>
            <person name="Tunlid A."/>
            <person name="Henrissat B."/>
            <person name="Grigoriev I.V."/>
            <person name="Hibbett D.S."/>
            <person name="Martin F."/>
        </authorList>
    </citation>
    <scope>NUCLEOTIDE SEQUENCE [LARGE SCALE GENOMIC DNA]</scope>
    <source>
        <strain evidence="4 5">SS14</strain>
    </source>
</reference>
<dbReference type="InterPro" id="IPR007587">
    <property type="entry name" value="SAPS"/>
</dbReference>
<evidence type="ECO:0008006" key="6">
    <source>
        <dbReference type="Google" id="ProtNLM"/>
    </source>
</evidence>
<feature type="region of interest" description="Disordered" evidence="3">
    <location>
        <begin position="147"/>
        <end position="176"/>
    </location>
</feature>
<feature type="region of interest" description="Disordered" evidence="3">
    <location>
        <begin position="457"/>
        <end position="492"/>
    </location>
</feature>
<dbReference type="GO" id="GO:0019903">
    <property type="term" value="F:protein phosphatase binding"/>
    <property type="evidence" value="ECO:0007669"/>
    <property type="project" value="InterPro"/>
</dbReference>
<dbReference type="PANTHER" id="PTHR12634">
    <property type="entry name" value="SIT4 YEAST -ASSOCIATING PROTEIN-RELATED"/>
    <property type="match status" value="1"/>
</dbReference>
<keyword evidence="5" id="KW-1185">Reference proteome</keyword>
<gene>
    <name evidence="4" type="ORF">M422DRAFT_252275</name>
</gene>
<dbReference type="GO" id="GO:0005634">
    <property type="term" value="C:nucleus"/>
    <property type="evidence" value="ECO:0007669"/>
    <property type="project" value="TreeGrafter"/>
</dbReference>
<name>A0A0C9W052_SPHS4</name>
<dbReference type="Pfam" id="PF04499">
    <property type="entry name" value="SAPS"/>
    <property type="match status" value="1"/>
</dbReference>
<dbReference type="GO" id="GO:0005829">
    <property type="term" value="C:cytosol"/>
    <property type="evidence" value="ECO:0007669"/>
    <property type="project" value="TreeGrafter"/>
</dbReference>
<dbReference type="HOGENOM" id="CLU_554511_0_0_1"/>
<feature type="region of interest" description="Disordered" evidence="3">
    <location>
        <begin position="203"/>
        <end position="235"/>
    </location>
</feature>
<feature type="compositionally biased region" description="Polar residues" evidence="3">
    <location>
        <begin position="214"/>
        <end position="231"/>
    </location>
</feature>
<feature type="compositionally biased region" description="Low complexity" evidence="3">
    <location>
        <begin position="149"/>
        <end position="166"/>
    </location>
</feature>